<sequence length="399" mass="42012">MPPPTLRAFLSLPPPSPLLSCALGNSASDLDSLISAVCLSFGLHLRDPDAPPVTPLANLPPGGLRLRPDYAYLAAKLGLPPPLDAGPFFRQLADASLPPPSLHLVDGNTVTTNLPFPPPHAARVLSIHDHHADAGEHLRASPRVVVVPCGSTCSLLHCRLFSPLPSPPAPHLILPLALLLVTAMVDTSNFSDAAGKTTALDLRCRDEVRAYLASFPAATLAEELGGSSVDELYEGCVAARFERGFWEGLSFPELVEMDYKAFGGGGKKAGVASVLLPVGMLGRDGMEAGEWGGRIGKELDGLVVMAVVKEEGGGARREFAAFEREGVEGGVGDFVAAQSGGGAELELERDAALEERVRKGVLGDEKGWRVVAGRQHNMKGSRKILAPLLVEFLEAGKDA</sequence>
<dbReference type="SMART" id="SM01131">
    <property type="entry name" value="DHHA2"/>
    <property type="match status" value="1"/>
</dbReference>
<evidence type="ECO:0000313" key="3">
    <source>
        <dbReference type="Proteomes" id="UP001165060"/>
    </source>
</evidence>
<proteinExistence type="predicted"/>
<gene>
    <name evidence="2" type="ORF">TeGR_g13943</name>
</gene>
<dbReference type="InterPro" id="IPR038763">
    <property type="entry name" value="DHH_sf"/>
</dbReference>
<dbReference type="InterPro" id="IPR038222">
    <property type="entry name" value="DHHA2_dom_sf"/>
</dbReference>
<dbReference type="InterPro" id="IPR004097">
    <property type="entry name" value="DHHA2"/>
</dbReference>
<feature type="domain" description="DHHA2" evidence="1">
    <location>
        <begin position="247"/>
        <end position="393"/>
    </location>
</feature>
<protein>
    <recommendedName>
        <fullName evidence="1">DHHA2 domain-containing protein</fullName>
    </recommendedName>
</protein>
<keyword evidence="3" id="KW-1185">Reference proteome</keyword>
<reference evidence="2 3" key="1">
    <citation type="journal article" date="2023" name="Commun. Biol.">
        <title>Genome analysis of Parmales, the sister group of diatoms, reveals the evolutionary specialization of diatoms from phago-mixotrophs to photoautotrophs.</title>
        <authorList>
            <person name="Ban H."/>
            <person name="Sato S."/>
            <person name="Yoshikawa S."/>
            <person name="Yamada K."/>
            <person name="Nakamura Y."/>
            <person name="Ichinomiya M."/>
            <person name="Sato N."/>
            <person name="Blanc-Mathieu R."/>
            <person name="Endo H."/>
            <person name="Kuwata A."/>
            <person name="Ogata H."/>
        </authorList>
    </citation>
    <scope>NUCLEOTIDE SEQUENCE [LARGE SCALE GENOMIC DNA]</scope>
</reference>
<dbReference type="Gene3D" id="3.90.1640.10">
    <property type="entry name" value="inorganic pyrophosphatase (n-terminal core)"/>
    <property type="match status" value="1"/>
</dbReference>
<name>A0ABQ6MHA5_9STRA</name>
<dbReference type="Gene3D" id="3.10.310.20">
    <property type="entry name" value="DHHA2 domain"/>
    <property type="match status" value="1"/>
</dbReference>
<evidence type="ECO:0000259" key="1">
    <source>
        <dbReference type="SMART" id="SM01131"/>
    </source>
</evidence>
<dbReference type="PANTHER" id="PTHR12112:SF39">
    <property type="entry name" value="EG:152A3.5 PROTEIN (FBGN0003116_PN PROTEIN)"/>
    <property type="match status" value="1"/>
</dbReference>
<dbReference type="Pfam" id="PF02833">
    <property type="entry name" value="DHHA2"/>
    <property type="match status" value="1"/>
</dbReference>
<accession>A0ABQ6MHA5</accession>
<dbReference type="SUPFAM" id="SSF64182">
    <property type="entry name" value="DHH phosphoesterases"/>
    <property type="match status" value="1"/>
</dbReference>
<evidence type="ECO:0000313" key="2">
    <source>
        <dbReference type="EMBL" id="GMI26084.1"/>
    </source>
</evidence>
<comment type="caution">
    <text evidence="2">The sequence shown here is derived from an EMBL/GenBank/DDBJ whole genome shotgun (WGS) entry which is preliminary data.</text>
</comment>
<dbReference type="PANTHER" id="PTHR12112">
    <property type="entry name" value="BNIP - RELATED"/>
    <property type="match status" value="1"/>
</dbReference>
<organism evidence="2 3">
    <name type="scientific">Tetraparma gracilis</name>
    <dbReference type="NCBI Taxonomy" id="2962635"/>
    <lineage>
        <taxon>Eukaryota</taxon>
        <taxon>Sar</taxon>
        <taxon>Stramenopiles</taxon>
        <taxon>Ochrophyta</taxon>
        <taxon>Bolidophyceae</taxon>
        <taxon>Parmales</taxon>
        <taxon>Triparmaceae</taxon>
        <taxon>Tetraparma</taxon>
    </lineage>
</organism>
<dbReference type="EMBL" id="BRYB01002829">
    <property type="protein sequence ID" value="GMI26084.1"/>
    <property type="molecule type" value="Genomic_DNA"/>
</dbReference>
<dbReference type="Proteomes" id="UP001165060">
    <property type="component" value="Unassembled WGS sequence"/>
</dbReference>